<proteinExistence type="inferred from homology"/>
<dbReference type="EMBL" id="JABEYC010000674">
    <property type="protein sequence ID" value="KAF4975104.1"/>
    <property type="molecule type" value="Genomic_DNA"/>
</dbReference>
<dbReference type="InterPro" id="IPR051788">
    <property type="entry name" value="MFS_Transporter"/>
</dbReference>
<dbReference type="PANTHER" id="PTHR23514">
    <property type="entry name" value="BYPASS OF STOP CODON PROTEIN 6"/>
    <property type="match status" value="1"/>
</dbReference>
<evidence type="ECO:0000313" key="9">
    <source>
        <dbReference type="EMBL" id="KAF4975104.1"/>
    </source>
</evidence>
<feature type="compositionally biased region" description="Polar residues" evidence="7">
    <location>
        <begin position="28"/>
        <end position="38"/>
    </location>
</feature>
<feature type="compositionally biased region" description="Polar residues" evidence="7">
    <location>
        <begin position="1"/>
        <end position="11"/>
    </location>
</feature>
<dbReference type="SUPFAM" id="SSF103473">
    <property type="entry name" value="MFS general substrate transporter"/>
    <property type="match status" value="1"/>
</dbReference>
<evidence type="ECO:0000256" key="2">
    <source>
        <dbReference type="ARBA" id="ARBA00008335"/>
    </source>
</evidence>
<organism evidence="9 10">
    <name type="scientific">Fusarium zealandicum</name>
    <dbReference type="NCBI Taxonomy" id="1053134"/>
    <lineage>
        <taxon>Eukaryota</taxon>
        <taxon>Fungi</taxon>
        <taxon>Dikarya</taxon>
        <taxon>Ascomycota</taxon>
        <taxon>Pezizomycotina</taxon>
        <taxon>Sordariomycetes</taxon>
        <taxon>Hypocreomycetidae</taxon>
        <taxon>Hypocreales</taxon>
        <taxon>Nectriaceae</taxon>
        <taxon>Fusarium</taxon>
        <taxon>Fusarium staphyleae species complex</taxon>
    </lineage>
</organism>
<dbReference type="GO" id="GO:0016020">
    <property type="term" value="C:membrane"/>
    <property type="evidence" value="ECO:0007669"/>
    <property type="project" value="TreeGrafter"/>
</dbReference>
<feature type="transmembrane region" description="Helical" evidence="8">
    <location>
        <begin position="419"/>
        <end position="437"/>
    </location>
</feature>
<evidence type="ECO:0008006" key="11">
    <source>
        <dbReference type="Google" id="ProtNLM"/>
    </source>
</evidence>
<dbReference type="PANTHER" id="PTHR23514:SF3">
    <property type="entry name" value="BYPASS OF STOP CODON PROTEIN 6"/>
    <property type="match status" value="1"/>
</dbReference>
<sequence length="455" mass="49597">MPTHGSSTDSEPLSDIQVRQKTPLRPANASSTIETQQQPWLGMEDPASTYTGFLIAGANDAVYGALLPYLRECYQLSYLELSLLFLAPFVGHIFSAALGDLLQRRIGQRGARIVHSVSRLAAFNLIAQHLAYPTIILASVLSGFANGADGAAWNTWVRNPSSFVQAAYGLGGALSSLAATLLMSTRHGFEWFTVYYIMVGLLQNRLIQQAQDLQAILALIHLILCTRAFFSDSKRSHYSPLLPDHDSQGDMWTALFTLPHARVSWLCISFLLVCVCIEVSLYGWLVVFALDIRHYEPFDAGMVAVGFRLGVTLGRALLGPVTSRMGVQLSLLVSILATIALGFLFWVVPVVQVAMVAITLQGLFLGPMVSDILVAGKILLPSQVFSSVIRLAATLGDFGAAVSPVMVGVLAQIKDIQALSPMILYLLSILFIIWLLLPWEVLIRPQNLVSWGEGI</sequence>
<feature type="transmembrane region" description="Helical" evidence="8">
    <location>
        <begin position="388"/>
        <end position="413"/>
    </location>
</feature>
<evidence type="ECO:0000256" key="6">
    <source>
        <dbReference type="ARBA" id="ARBA00023136"/>
    </source>
</evidence>
<comment type="caution">
    <text evidence="9">The sequence shown here is derived from an EMBL/GenBank/DDBJ whole genome shotgun (WGS) entry which is preliminary data.</text>
</comment>
<feature type="region of interest" description="Disordered" evidence="7">
    <location>
        <begin position="1"/>
        <end position="38"/>
    </location>
</feature>
<evidence type="ECO:0000256" key="3">
    <source>
        <dbReference type="ARBA" id="ARBA00022448"/>
    </source>
</evidence>
<evidence type="ECO:0000256" key="4">
    <source>
        <dbReference type="ARBA" id="ARBA00022692"/>
    </source>
</evidence>
<accession>A0A8H4XH89</accession>
<feature type="transmembrane region" description="Helical" evidence="8">
    <location>
        <begin position="330"/>
        <end position="348"/>
    </location>
</feature>
<reference evidence="9" key="1">
    <citation type="journal article" date="2020" name="BMC Genomics">
        <title>Correction to: Identification and distribution of gene clusters required for synthesis of sphingolipid metabolism inhibitors in diverse species of the filamentous fungus Fusarium.</title>
        <authorList>
            <person name="Kim H.S."/>
            <person name="Lohmar J.M."/>
            <person name="Busman M."/>
            <person name="Brown D.W."/>
            <person name="Naumann T.A."/>
            <person name="Divon H.H."/>
            <person name="Lysoe E."/>
            <person name="Uhlig S."/>
            <person name="Proctor R.H."/>
        </authorList>
    </citation>
    <scope>NUCLEOTIDE SEQUENCE</scope>
    <source>
        <strain evidence="9">NRRL 22465</strain>
    </source>
</reference>
<dbReference type="GO" id="GO:0012505">
    <property type="term" value="C:endomembrane system"/>
    <property type="evidence" value="ECO:0007669"/>
    <property type="project" value="UniProtKB-SubCell"/>
</dbReference>
<feature type="transmembrane region" description="Helical" evidence="8">
    <location>
        <begin position="162"/>
        <end position="182"/>
    </location>
</feature>
<comment type="subcellular location">
    <subcellularLocation>
        <location evidence="1">Endomembrane system</location>
        <topology evidence="1">Multi-pass membrane protein</topology>
    </subcellularLocation>
</comment>
<reference evidence="9" key="2">
    <citation type="submission" date="2020-05" db="EMBL/GenBank/DDBJ databases">
        <authorList>
            <person name="Kim H.-S."/>
            <person name="Proctor R.H."/>
            <person name="Brown D.W."/>
        </authorList>
    </citation>
    <scope>NUCLEOTIDE SEQUENCE</scope>
    <source>
        <strain evidence="9">NRRL 22465</strain>
    </source>
</reference>
<feature type="transmembrane region" description="Helical" evidence="8">
    <location>
        <begin position="76"/>
        <end position="99"/>
    </location>
</feature>
<comment type="similarity">
    <text evidence="2">Belongs to the major facilitator superfamily.</text>
</comment>
<dbReference type="InterPro" id="IPR036259">
    <property type="entry name" value="MFS_trans_sf"/>
</dbReference>
<evidence type="ECO:0000313" key="10">
    <source>
        <dbReference type="Proteomes" id="UP000635477"/>
    </source>
</evidence>
<feature type="transmembrane region" description="Helical" evidence="8">
    <location>
        <begin position="354"/>
        <end position="376"/>
    </location>
</feature>
<feature type="transmembrane region" description="Helical" evidence="8">
    <location>
        <begin position="120"/>
        <end position="142"/>
    </location>
</feature>
<evidence type="ECO:0000256" key="1">
    <source>
        <dbReference type="ARBA" id="ARBA00004127"/>
    </source>
</evidence>
<feature type="transmembrane region" description="Helical" evidence="8">
    <location>
        <begin position="265"/>
        <end position="288"/>
    </location>
</feature>
<gene>
    <name evidence="9" type="ORF">FZEAL_8052</name>
</gene>
<evidence type="ECO:0000256" key="7">
    <source>
        <dbReference type="SAM" id="MobiDB-lite"/>
    </source>
</evidence>
<dbReference type="OrthoDB" id="413079at2759"/>
<keyword evidence="4 8" id="KW-0812">Transmembrane</keyword>
<feature type="transmembrane region" description="Helical" evidence="8">
    <location>
        <begin position="300"/>
        <end position="318"/>
    </location>
</feature>
<keyword evidence="5 8" id="KW-1133">Transmembrane helix</keyword>
<protein>
    <recommendedName>
        <fullName evidence="11">Major facilitator superfamily (MFS) profile domain-containing protein</fullName>
    </recommendedName>
</protein>
<evidence type="ECO:0000256" key="8">
    <source>
        <dbReference type="SAM" id="Phobius"/>
    </source>
</evidence>
<keyword evidence="6 8" id="KW-0472">Membrane</keyword>
<name>A0A8H4XH89_9HYPO</name>
<dbReference type="AlphaFoldDB" id="A0A8H4XH89"/>
<evidence type="ECO:0000256" key="5">
    <source>
        <dbReference type="ARBA" id="ARBA00022989"/>
    </source>
</evidence>
<keyword evidence="10" id="KW-1185">Reference proteome</keyword>
<keyword evidence="3" id="KW-0813">Transport</keyword>
<dbReference type="Proteomes" id="UP000635477">
    <property type="component" value="Unassembled WGS sequence"/>
</dbReference>
<dbReference type="Gene3D" id="1.20.1250.20">
    <property type="entry name" value="MFS general substrate transporter like domains"/>
    <property type="match status" value="2"/>
</dbReference>